<evidence type="ECO:0000313" key="2">
    <source>
        <dbReference type="EMBL" id="QHT24582.1"/>
    </source>
</evidence>
<name>A0A6C0E771_9ZZZZ</name>
<reference evidence="2" key="1">
    <citation type="journal article" date="2020" name="Nature">
        <title>Giant virus diversity and host interactions through global metagenomics.</title>
        <authorList>
            <person name="Schulz F."/>
            <person name="Roux S."/>
            <person name="Paez-Espino D."/>
            <person name="Jungbluth S."/>
            <person name="Walsh D.A."/>
            <person name="Denef V.J."/>
            <person name="McMahon K.D."/>
            <person name="Konstantinidis K.T."/>
            <person name="Eloe-Fadrosh E.A."/>
            <person name="Kyrpides N.C."/>
            <person name="Woyke T."/>
        </authorList>
    </citation>
    <scope>NUCLEOTIDE SEQUENCE</scope>
    <source>
        <strain evidence="2">GVMAG-M-3300023179-150</strain>
    </source>
</reference>
<accession>A0A6C0E771</accession>
<dbReference type="EMBL" id="MN739746">
    <property type="protein sequence ID" value="QHT24582.1"/>
    <property type="molecule type" value="Genomic_DNA"/>
</dbReference>
<feature type="compositionally biased region" description="Acidic residues" evidence="1">
    <location>
        <begin position="296"/>
        <end position="321"/>
    </location>
</feature>
<dbReference type="AlphaFoldDB" id="A0A6C0E771"/>
<evidence type="ECO:0000256" key="1">
    <source>
        <dbReference type="SAM" id="MobiDB-lite"/>
    </source>
</evidence>
<proteinExistence type="predicted"/>
<protein>
    <submittedName>
        <fullName evidence="2">Uncharacterized protein</fullName>
    </submittedName>
</protein>
<feature type="region of interest" description="Disordered" evidence="1">
    <location>
        <begin position="277"/>
        <end position="321"/>
    </location>
</feature>
<sequence length="321" mass="37461">MEKISSTSDQGVSPITSWPRCDHRLLRVLQILLGVHIDCYYWPYCVIESFLELFKETLEGFIQEIFEEACQSFLWEIFEEPPESFPFVRGFSSDEYVLLSSTLYWRKQYSSLKVCDFLREAIELLEENLSREKVTRLLIDNSSIPSNNPRSGQMVQQTVLSLPSCFYEKYPEILEIISGNNDSREQGPSRITFPYAKHLVSQCRYWLEQMSNRIRVFDHSPTGSFHIDFLMNRGFAIFRDQTQQHTKLLVEVIEMLEVAIAHAPHDVPILNDCPRAVSDQKAEDDENQNGNGEHDEYYDDDENEDQSEDAQDDDEFDETCM</sequence>
<organism evidence="2">
    <name type="scientific">viral metagenome</name>
    <dbReference type="NCBI Taxonomy" id="1070528"/>
    <lineage>
        <taxon>unclassified sequences</taxon>
        <taxon>metagenomes</taxon>
        <taxon>organismal metagenomes</taxon>
    </lineage>
</organism>